<name>D9SDW7_GALCS</name>
<proteinExistence type="inferred from homology"/>
<dbReference type="eggNOG" id="COG0768">
    <property type="taxonomic scope" value="Bacteria"/>
</dbReference>
<keyword evidence="8 14" id="KW-0378">Hydrolase</keyword>
<comment type="catalytic activity">
    <reaction evidence="14">
        <text>Preferential cleavage: (Ac)2-L-Lys-D-Ala-|-D-Ala. Also transpeptidation of peptidyl-alanyl moieties that are N-acyl substituents of D-alanine.</text>
        <dbReference type="EC" id="3.4.16.4"/>
    </reaction>
</comment>
<dbReference type="Gene3D" id="3.30.1390.30">
    <property type="entry name" value="Penicillin-binding protein 2a, domain 3"/>
    <property type="match status" value="1"/>
</dbReference>
<keyword evidence="18" id="KW-1185">Reference proteome</keyword>
<keyword evidence="5 14" id="KW-0121">Carboxypeptidase</keyword>
<dbReference type="EMBL" id="CP002159">
    <property type="protein sequence ID" value="ADL56789.1"/>
    <property type="molecule type" value="Genomic_DNA"/>
</dbReference>
<dbReference type="EC" id="3.4.16.4" evidence="14"/>
<evidence type="ECO:0000256" key="7">
    <source>
        <dbReference type="ARBA" id="ARBA00022692"/>
    </source>
</evidence>
<evidence type="ECO:0000256" key="2">
    <source>
        <dbReference type="ARBA" id="ARBA00004236"/>
    </source>
</evidence>
<organism evidence="17 18">
    <name type="scientific">Gallionella capsiferriformans (strain ES-2)</name>
    <name type="common">Gallionella ferruginea capsiferriformans (strain ES-2)</name>
    <dbReference type="NCBI Taxonomy" id="395494"/>
    <lineage>
        <taxon>Bacteria</taxon>
        <taxon>Pseudomonadati</taxon>
        <taxon>Pseudomonadota</taxon>
        <taxon>Betaproteobacteria</taxon>
        <taxon>Nitrosomonadales</taxon>
        <taxon>Gallionellaceae</taxon>
        <taxon>Gallionella</taxon>
    </lineage>
</organism>
<keyword evidence="14" id="KW-0862">Zinc</keyword>
<keyword evidence="17" id="KW-0808">Transferase</keyword>
<accession>D9SDW7</accession>
<reference evidence="17 18" key="1">
    <citation type="submission" date="2010-08" db="EMBL/GenBank/DDBJ databases">
        <title>Complete sequence of Gallionella capsiferriformans ES-2.</title>
        <authorList>
            <consortium name="US DOE Joint Genome Institute"/>
            <person name="Lucas S."/>
            <person name="Copeland A."/>
            <person name="Lapidus A."/>
            <person name="Cheng J.-F."/>
            <person name="Bruce D."/>
            <person name="Goodwin L."/>
            <person name="Pitluck S."/>
            <person name="Chertkov O."/>
            <person name="Davenport K.W."/>
            <person name="Detter J.C."/>
            <person name="Han C."/>
            <person name="Tapia R."/>
            <person name="Land M."/>
            <person name="Hauser L."/>
            <person name="Chang Y.-J."/>
            <person name="Jeffries C."/>
            <person name="Kyrpides N."/>
            <person name="Ivanova N."/>
            <person name="Mikhailova N."/>
            <person name="Shelobolina E.S."/>
            <person name="Picardal F."/>
            <person name="Roden E."/>
            <person name="Emerson D."/>
            <person name="Woyke T."/>
        </authorList>
    </citation>
    <scope>NUCLEOTIDE SEQUENCE [LARGE SCALE GENOMIC DNA]</scope>
    <source>
        <strain evidence="17 18">ES-2</strain>
    </source>
</reference>
<feature type="domain" description="Penicillin-binding protein transpeptidase" evidence="15">
    <location>
        <begin position="271"/>
        <end position="610"/>
    </location>
</feature>
<evidence type="ECO:0000256" key="11">
    <source>
        <dbReference type="ARBA" id="ARBA00022989"/>
    </source>
</evidence>
<dbReference type="KEGG" id="gca:Galf_2796"/>
<evidence type="ECO:0000256" key="8">
    <source>
        <dbReference type="ARBA" id="ARBA00022801"/>
    </source>
</evidence>
<feature type="binding site" evidence="14">
    <location>
        <position position="369"/>
    </location>
    <ligand>
        <name>Zn(2+)</name>
        <dbReference type="ChEBI" id="CHEBI:29105"/>
    </ligand>
</feature>
<keyword evidence="9 14" id="KW-0133">Cell shape</keyword>
<dbReference type="GO" id="GO:0016757">
    <property type="term" value="F:glycosyltransferase activity"/>
    <property type="evidence" value="ECO:0007669"/>
    <property type="project" value="UniProtKB-KW"/>
</dbReference>
<keyword evidence="11 14" id="KW-1133">Transmembrane helix</keyword>
<evidence type="ECO:0000256" key="6">
    <source>
        <dbReference type="ARBA" id="ARBA00022670"/>
    </source>
</evidence>
<evidence type="ECO:0000256" key="12">
    <source>
        <dbReference type="ARBA" id="ARBA00023136"/>
    </source>
</evidence>
<evidence type="ECO:0000256" key="3">
    <source>
        <dbReference type="ARBA" id="ARBA00022475"/>
    </source>
</evidence>
<comment type="cofactor">
    <cofactor evidence="14">
        <name>Zn(2+)</name>
        <dbReference type="ChEBI" id="CHEBI:29105"/>
    </cofactor>
    <text evidence="14">Binds one Zn(2+) ion per subunit.</text>
</comment>
<keyword evidence="3 14" id="KW-1003">Cell membrane</keyword>
<keyword evidence="7 14" id="KW-0812">Transmembrane</keyword>
<dbReference type="InterPro" id="IPR012338">
    <property type="entry name" value="Beta-lactam/transpept-like"/>
</dbReference>
<evidence type="ECO:0000259" key="16">
    <source>
        <dbReference type="Pfam" id="PF03717"/>
    </source>
</evidence>
<dbReference type="GO" id="GO:0008270">
    <property type="term" value="F:zinc ion binding"/>
    <property type="evidence" value="ECO:0007669"/>
    <property type="project" value="UniProtKB-UniRule"/>
</dbReference>
<feature type="binding site" evidence="14">
    <location>
        <position position="375"/>
    </location>
    <ligand>
        <name>Zn(2+)</name>
        <dbReference type="ChEBI" id="CHEBI:29105"/>
    </ligand>
</feature>
<dbReference type="GO" id="GO:0006508">
    <property type="term" value="P:proteolysis"/>
    <property type="evidence" value="ECO:0007669"/>
    <property type="project" value="UniProtKB-KW"/>
</dbReference>
<evidence type="ECO:0000313" key="18">
    <source>
        <dbReference type="Proteomes" id="UP000001235"/>
    </source>
</evidence>
<comment type="pathway">
    <text evidence="14">Cell wall biogenesis; peptidoglycan biosynthesis.</text>
</comment>
<comment type="similarity">
    <text evidence="14">Belongs to the transpeptidase family. MrdA subfamily.</text>
</comment>
<dbReference type="FunFam" id="3.40.710.10:FF:000024">
    <property type="entry name" value="Penicillin-binding protein 2"/>
    <property type="match status" value="1"/>
</dbReference>
<keyword evidence="6 14" id="KW-0645">Protease</keyword>
<feature type="domain" description="Penicillin-binding protein dimerisation" evidence="16">
    <location>
        <begin position="64"/>
        <end position="237"/>
    </location>
</feature>
<dbReference type="STRING" id="395494.Galf_2796"/>
<dbReference type="InterPro" id="IPR050515">
    <property type="entry name" value="Beta-lactam/transpept"/>
</dbReference>
<dbReference type="Proteomes" id="UP000001235">
    <property type="component" value="Chromosome"/>
</dbReference>
<dbReference type="UniPathway" id="UPA00219"/>
<evidence type="ECO:0000256" key="13">
    <source>
        <dbReference type="ARBA" id="ARBA00023316"/>
    </source>
</evidence>
<dbReference type="Gene3D" id="3.40.710.10">
    <property type="entry name" value="DD-peptidase/beta-lactamase superfamily"/>
    <property type="match status" value="1"/>
</dbReference>
<gene>
    <name evidence="14" type="primary">mrdA</name>
    <name evidence="17" type="ordered locus">Galf_2796</name>
</gene>
<feature type="binding site" evidence="14">
    <location>
        <position position="354"/>
    </location>
    <ligand>
        <name>Zn(2+)</name>
        <dbReference type="ChEBI" id="CHEBI:29105"/>
    </ligand>
</feature>
<dbReference type="HOGENOM" id="CLU_009289_4_2_4"/>
<evidence type="ECO:0000256" key="9">
    <source>
        <dbReference type="ARBA" id="ARBA00022960"/>
    </source>
</evidence>
<comment type="function">
    <text evidence="14">Catalyzes cross-linking of the peptidoglycan cell wall.</text>
</comment>
<dbReference type="InterPro" id="IPR017790">
    <property type="entry name" value="Penicillin-binding_protein_2"/>
</dbReference>
<dbReference type="GO" id="GO:0005886">
    <property type="term" value="C:plasma membrane"/>
    <property type="evidence" value="ECO:0007669"/>
    <property type="project" value="UniProtKB-SubCell"/>
</dbReference>
<evidence type="ECO:0000256" key="1">
    <source>
        <dbReference type="ARBA" id="ARBA00004167"/>
    </source>
</evidence>
<feature type="binding site" evidence="14">
    <location>
        <position position="388"/>
    </location>
    <ligand>
        <name>Zn(2+)</name>
        <dbReference type="ChEBI" id="CHEBI:29105"/>
    </ligand>
</feature>
<dbReference type="GO" id="GO:0009002">
    <property type="term" value="F:serine-type D-Ala-D-Ala carboxypeptidase activity"/>
    <property type="evidence" value="ECO:0007669"/>
    <property type="project" value="UniProtKB-UniRule"/>
</dbReference>
<feature type="active site" description="Acyl-ester intermediate" evidence="14">
    <location>
        <position position="330"/>
    </location>
</feature>
<comment type="subcellular location">
    <subcellularLocation>
        <location evidence="14">Cell inner membrane</location>
        <topology evidence="14">Single-pass membrane protein</topology>
    </subcellularLocation>
    <subcellularLocation>
        <location evidence="2">Cell membrane</location>
    </subcellularLocation>
    <subcellularLocation>
        <location evidence="1">Membrane</location>
        <topology evidence="1">Single-pass membrane protein</topology>
    </subcellularLocation>
</comment>
<dbReference type="InterPro" id="IPR001460">
    <property type="entry name" value="PCN-bd_Tpept"/>
</dbReference>
<dbReference type="AlphaFoldDB" id="D9SDW7"/>
<dbReference type="Gene3D" id="3.90.1310.10">
    <property type="entry name" value="Penicillin-binding protein 2a (Domain 2)"/>
    <property type="match status" value="1"/>
</dbReference>
<dbReference type="GO" id="GO:0008658">
    <property type="term" value="F:penicillin binding"/>
    <property type="evidence" value="ECO:0007669"/>
    <property type="project" value="InterPro"/>
</dbReference>
<dbReference type="GO" id="GO:0008360">
    <property type="term" value="P:regulation of cell shape"/>
    <property type="evidence" value="ECO:0007669"/>
    <property type="project" value="UniProtKB-KW"/>
</dbReference>
<evidence type="ECO:0000256" key="5">
    <source>
        <dbReference type="ARBA" id="ARBA00022645"/>
    </source>
</evidence>
<dbReference type="HAMAP" id="MF_02081">
    <property type="entry name" value="MrdA_transpept"/>
    <property type="match status" value="1"/>
</dbReference>
<sequence length="644" mass="71072">MSRQVELKNHQQEIFNFRLRLFIGIGFALLLLAILLARFVYLQAMRHDYYQTLAEKNRISVMPIVPNRGLIVDRNGVVLAHNFSGYTLEITPSHVKNLQATIDELATLVDIQPRDRKRFKKLHAESHDFETLMIRSRLSDEEVARFAAQQYRFPGVEIKARLFREYPYSEKTAHLLGYIGRINQADEDRLEENETAANYRGTDYIGKTGLEQYYENELHGTTGIEQVEVDSAGRAVRILSRTPPVSGNTLILSIDAKLQDIAEQAFGDYRGALVAIDPANGEVLAFVSRPGYDPSLFVDGIDADSWKTLNESPDHPLNNRALRGQYPSGSTIKPFMALAGLFYNIRSPSQTIGDPGYYTLSGSSHQYRDWKKGGHGTVDLFKSIVISCDTYYYGLAVEMGIDNIFNFLSRFGFGKKTGIDLEGETSGLLPSQEWKMKRFKQKWFTGDTVSVGIGQGYSLVTPLQLAAATATLANDGIGYRPHLVREIKNSVSGEIRKLEDKPAFDIKLDAAHIDLVKRAMTAVTQPGGTAAQASAGALYTLAGKTGTAQVVGMKQGEKYDASKIDERHRDHAWFIAFAPVDKPKIAVVVLAENGGHGGGTAAPIARKVMDYYLLGKVPAPVIPVVKPVINANPAASGVPEVEAD</sequence>
<dbReference type="GO" id="GO:0071555">
    <property type="term" value="P:cell wall organization"/>
    <property type="evidence" value="ECO:0007669"/>
    <property type="project" value="UniProtKB-KW"/>
</dbReference>
<keyword evidence="12 14" id="KW-0472">Membrane</keyword>
<dbReference type="NCBIfam" id="TIGR03423">
    <property type="entry name" value="pbp2_mrdA"/>
    <property type="match status" value="1"/>
</dbReference>
<evidence type="ECO:0000256" key="4">
    <source>
        <dbReference type="ARBA" id="ARBA00022519"/>
    </source>
</evidence>
<dbReference type="GO" id="GO:0009252">
    <property type="term" value="P:peptidoglycan biosynthetic process"/>
    <property type="evidence" value="ECO:0007669"/>
    <property type="project" value="UniProtKB-UniRule"/>
</dbReference>
<dbReference type="PANTHER" id="PTHR30627:SF2">
    <property type="entry name" value="PEPTIDOGLYCAN D,D-TRANSPEPTIDASE MRDA"/>
    <property type="match status" value="1"/>
</dbReference>
<keyword evidence="13 14" id="KW-0961">Cell wall biogenesis/degradation</keyword>
<dbReference type="Pfam" id="PF03717">
    <property type="entry name" value="PBP_dimer"/>
    <property type="match status" value="1"/>
</dbReference>
<dbReference type="GO" id="GO:0071972">
    <property type="term" value="F:peptidoglycan L,D-transpeptidase activity"/>
    <property type="evidence" value="ECO:0007669"/>
    <property type="project" value="TreeGrafter"/>
</dbReference>
<dbReference type="SUPFAM" id="SSF56519">
    <property type="entry name" value="Penicillin binding protein dimerisation domain"/>
    <property type="match status" value="1"/>
</dbReference>
<protein>
    <recommendedName>
        <fullName evidence="14">Peptidoglycan D,D-transpeptidase MrdA</fullName>
        <ecNumber evidence="14">3.4.16.4</ecNumber>
    </recommendedName>
    <alternativeName>
        <fullName evidence="14">Penicillin-binding protein 2</fullName>
        <shortName evidence="14">PBP-2</shortName>
    </alternativeName>
</protein>
<dbReference type="InterPro" id="IPR005311">
    <property type="entry name" value="PBP_dimer"/>
</dbReference>
<evidence type="ECO:0000256" key="14">
    <source>
        <dbReference type="HAMAP-Rule" id="MF_02081"/>
    </source>
</evidence>
<keyword evidence="17" id="KW-0328">Glycosyltransferase</keyword>
<dbReference type="SUPFAM" id="SSF56601">
    <property type="entry name" value="beta-lactamase/transpeptidase-like"/>
    <property type="match status" value="1"/>
</dbReference>
<dbReference type="InterPro" id="IPR036138">
    <property type="entry name" value="PBP_dimer_sf"/>
</dbReference>
<evidence type="ECO:0000259" key="15">
    <source>
        <dbReference type="Pfam" id="PF00905"/>
    </source>
</evidence>
<dbReference type="OrthoDB" id="9789078at2"/>
<feature type="transmembrane region" description="Helical" evidence="14">
    <location>
        <begin position="21"/>
        <end position="41"/>
    </location>
</feature>
<evidence type="ECO:0000313" key="17">
    <source>
        <dbReference type="EMBL" id="ADL56789.1"/>
    </source>
</evidence>
<dbReference type="PANTHER" id="PTHR30627">
    <property type="entry name" value="PEPTIDOGLYCAN D,D-TRANSPEPTIDASE"/>
    <property type="match status" value="1"/>
</dbReference>
<keyword evidence="4 14" id="KW-0997">Cell inner membrane</keyword>
<dbReference type="RefSeq" id="WP_013294691.1">
    <property type="nucleotide sequence ID" value="NC_014394.1"/>
</dbReference>
<keyword evidence="14" id="KW-0479">Metal-binding</keyword>
<evidence type="ECO:0000256" key="10">
    <source>
        <dbReference type="ARBA" id="ARBA00022984"/>
    </source>
</evidence>
<keyword evidence="10 14" id="KW-0573">Peptidoglycan synthesis</keyword>
<dbReference type="Pfam" id="PF00905">
    <property type="entry name" value="Transpeptidase"/>
    <property type="match status" value="1"/>
</dbReference>